<dbReference type="PANTHER" id="PTHR36513:SF1">
    <property type="entry name" value="TRANSMEMBRANE PROTEIN"/>
    <property type="match status" value="1"/>
</dbReference>
<dbReference type="Gene3D" id="3.40.50.1820">
    <property type="entry name" value="alpha/beta hydrolase"/>
    <property type="match status" value="1"/>
</dbReference>
<dbReference type="GO" id="GO:0016787">
    <property type="term" value="F:hydrolase activity"/>
    <property type="evidence" value="ECO:0007669"/>
    <property type="project" value="UniProtKB-KW"/>
</dbReference>
<dbReference type="RefSeq" id="WP_284480655.1">
    <property type="nucleotide sequence ID" value="NZ_JASNJD010000005.1"/>
</dbReference>
<dbReference type="InterPro" id="IPR014586">
    <property type="entry name" value="UCP033909"/>
</dbReference>
<dbReference type="PIRSF" id="PIRSF033909">
    <property type="entry name" value="UCP033909"/>
    <property type="match status" value="1"/>
</dbReference>
<dbReference type="Pfam" id="PF05990">
    <property type="entry name" value="DUF900"/>
    <property type="match status" value="1"/>
</dbReference>
<keyword evidence="2" id="KW-1185">Reference proteome</keyword>
<evidence type="ECO:0000313" key="2">
    <source>
        <dbReference type="Proteomes" id="UP001243757"/>
    </source>
</evidence>
<name>A0ABT7EZS0_9RHOB</name>
<sequence length="370" mass="40967">MDRRQMMLMLGAGGVSACTDRFHAPLQPEAASIGSIREVFVATQRVPDPGGWFTTARSDQTHYLDLGVSIPPDRQRGQIRNGFDRPDPHRDFAIATRRDLADRHAFRRDLARALQQSPADSREIVLYIHGYNNSFFDGVFRTAQMGYDFNLPAVTVHYAWPSATHPLGYTYDRDSVLFSRDGLEQLLYDLKAANPRRILLVAHSLGTMLLMETLRQIEIARPGWSKATLGGVVLISPDLDIEVFRMQAQRFRALPQPFAIFTSNRDKALALSARINGAAARLGNMTDPEELADLPVLLIDVSEFGARGNNHFTVGTSPALISLLNNSALLDSAFQSDRSARSGLLPGTVLTVRNTTQMILSPNLLRAPTL</sequence>
<dbReference type="EMBL" id="JASNJD010000005">
    <property type="protein sequence ID" value="MDK3017843.1"/>
    <property type="molecule type" value="Genomic_DNA"/>
</dbReference>
<reference evidence="1 2" key="1">
    <citation type="submission" date="2023-05" db="EMBL/GenBank/DDBJ databases">
        <title>Pseudodonghicola sp. nov.</title>
        <authorList>
            <person name="Huang J."/>
        </authorList>
    </citation>
    <scope>NUCLEOTIDE SEQUENCE [LARGE SCALE GENOMIC DNA]</scope>
    <source>
        <strain evidence="1 2">IC7</strain>
    </source>
</reference>
<evidence type="ECO:0000313" key="1">
    <source>
        <dbReference type="EMBL" id="MDK3017843.1"/>
    </source>
</evidence>
<keyword evidence="1" id="KW-0378">Hydrolase</keyword>
<dbReference type="InterPro" id="IPR029058">
    <property type="entry name" value="AB_hydrolase_fold"/>
</dbReference>
<protein>
    <submittedName>
        <fullName evidence="1">Alpha/beta fold hydrolase</fullName>
    </submittedName>
</protein>
<organism evidence="1 2">
    <name type="scientific">Pseudodonghicola flavimaris</name>
    <dbReference type="NCBI Taxonomy" id="3050036"/>
    <lineage>
        <taxon>Bacteria</taxon>
        <taxon>Pseudomonadati</taxon>
        <taxon>Pseudomonadota</taxon>
        <taxon>Alphaproteobacteria</taxon>
        <taxon>Rhodobacterales</taxon>
        <taxon>Paracoccaceae</taxon>
        <taxon>Pseudodonghicola</taxon>
    </lineage>
</organism>
<accession>A0ABT7EZS0</accession>
<dbReference type="Proteomes" id="UP001243757">
    <property type="component" value="Unassembled WGS sequence"/>
</dbReference>
<dbReference type="PANTHER" id="PTHR36513">
    <property type="entry name" value="ABC TRANSMEMBRANE TYPE-1 DOMAIN-CONTAINING PROTEIN"/>
    <property type="match status" value="1"/>
</dbReference>
<comment type="caution">
    <text evidence="1">The sequence shown here is derived from an EMBL/GenBank/DDBJ whole genome shotgun (WGS) entry which is preliminary data.</text>
</comment>
<dbReference type="InterPro" id="IPR010297">
    <property type="entry name" value="DUF900_hydrolase"/>
</dbReference>
<proteinExistence type="predicted"/>
<gene>
    <name evidence="1" type="ORF">QO033_09155</name>
</gene>
<dbReference type="SUPFAM" id="SSF53474">
    <property type="entry name" value="alpha/beta-Hydrolases"/>
    <property type="match status" value="1"/>
</dbReference>
<dbReference type="PROSITE" id="PS51257">
    <property type="entry name" value="PROKAR_LIPOPROTEIN"/>
    <property type="match status" value="1"/>
</dbReference>